<keyword evidence="3" id="KW-1185">Reference proteome</keyword>
<evidence type="ECO:0000313" key="2">
    <source>
        <dbReference type="EMBL" id="QQT01170.1"/>
    </source>
</evidence>
<dbReference type="EMBL" id="CP068053">
    <property type="protein sequence ID" value="QQT01170.1"/>
    <property type="molecule type" value="Genomic_DNA"/>
</dbReference>
<gene>
    <name evidence="2" type="ORF">I6J18_04540</name>
</gene>
<evidence type="ECO:0000313" key="3">
    <source>
        <dbReference type="Proteomes" id="UP000595254"/>
    </source>
</evidence>
<sequence length="244" mass="28361">MKKKLVFFLIGITLFLISLPMSTKMIMELIHNQKMNEHYKITKVNEGYPATQSTYNFQDHIIEVEETIKEEKSFIDPWENKTVIADLSIKLDGENIDTLINHPIRVAEKGLNRYYGEIAYLILEDKKEEKSQFIILLKKTREVQKEMPNGDIVGGVPAEKLKYKLYTLNEKGNINSQSFDFNERDALQTELLNAGGVVPYSIGYYTDAWEWYPSLLFPLLFPFLTFIIGLILTLVFLPLRRVKK</sequence>
<reference evidence="2 3" key="1">
    <citation type="submission" date="2021-01" db="EMBL/GenBank/DDBJ databases">
        <title>FDA dAtabase for Regulatory Grade micrObial Sequences (FDA-ARGOS): Supporting development and validation of Infectious Disease Dx tests.</title>
        <authorList>
            <person name="Nelson B."/>
            <person name="Plummer A."/>
            <person name="Tallon L."/>
            <person name="Sadzewicz L."/>
            <person name="Zhao X."/>
            <person name="Boylan J."/>
            <person name="Ott S."/>
            <person name="Bowen H."/>
            <person name="Vavikolanu K."/>
            <person name="Mehta A."/>
            <person name="Aluvathingal J."/>
            <person name="Nadendla S."/>
            <person name="Myers T."/>
            <person name="Yan Y."/>
            <person name="Sichtig H."/>
        </authorList>
    </citation>
    <scope>NUCLEOTIDE SEQUENCE [LARGE SCALE GENOMIC DNA]</scope>
    <source>
        <strain evidence="2 3">FDAARGOS_1161</strain>
    </source>
</reference>
<dbReference type="AlphaFoldDB" id="A0A974NP30"/>
<organism evidence="2 3">
    <name type="scientific">Peribacillus psychrosaccharolyticus</name>
    <name type="common">Bacillus psychrosaccharolyticus</name>
    <dbReference type="NCBI Taxonomy" id="1407"/>
    <lineage>
        <taxon>Bacteria</taxon>
        <taxon>Bacillati</taxon>
        <taxon>Bacillota</taxon>
        <taxon>Bacilli</taxon>
        <taxon>Bacillales</taxon>
        <taxon>Bacillaceae</taxon>
        <taxon>Peribacillus</taxon>
    </lineage>
</organism>
<keyword evidence="1" id="KW-0812">Transmembrane</keyword>
<keyword evidence="1" id="KW-0472">Membrane</keyword>
<keyword evidence="1" id="KW-1133">Transmembrane helix</keyword>
<accession>A0A974NP30</accession>
<proteinExistence type="predicted"/>
<evidence type="ECO:0000256" key="1">
    <source>
        <dbReference type="SAM" id="Phobius"/>
    </source>
</evidence>
<name>A0A974NP30_PERPY</name>
<feature type="transmembrane region" description="Helical" evidence="1">
    <location>
        <begin position="215"/>
        <end position="239"/>
    </location>
</feature>
<dbReference type="KEGG" id="ppsr:I6J18_04540"/>
<dbReference type="RefSeq" id="WP_040375392.1">
    <property type="nucleotide sequence ID" value="NZ_CP068053.1"/>
</dbReference>
<dbReference type="Proteomes" id="UP000595254">
    <property type="component" value="Chromosome"/>
</dbReference>
<protein>
    <submittedName>
        <fullName evidence="2">Uncharacterized protein</fullName>
    </submittedName>
</protein>